<dbReference type="Proteomes" id="UP001165121">
    <property type="component" value="Unassembled WGS sequence"/>
</dbReference>
<accession>A0A9W7D1G5</accession>
<feature type="signal peptide" evidence="1">
    <location>
        <begin position="1"/>
        <end position="25"/>
    </location>
</feature>
<feature type="chain" id="PRO_5040800097" evidence="1">
    <location>
        <begin position="26"/>
        <end position="113"/>
    </location>
</feature>
<keyword evidence="3" id="KW-1185">Reference proteome</keyword>
<comment type="caution">
    <text evidence="2">The sequence shown here is derived from an EMBL/GenBank/DDBJ whole genome shotgun (WGS) entry which is preliminary data.</text>
</comment>
<evidence type="ECO:0000313" key="3">
    <source>
        <dbReference type="Proteomes" id="UP001165121"/>
    </source>
</evidence>
<gene>
    <name evidence="2" type="ORF">Pfra01_002116800</name>
</gene>
<evidence type="ECO:0000256" key="1">
    <source>
        <dbReference type="SAM" id="SignalP"/>
    </source>
</evidence>
<dbReference type="OrthoDB" id="102151at2759"/>
<sequence>MMSSRECAAVLEILLFGAGYEFVNAVPEWFMTHASKINPGCVRLVVAEIQQLLTIELIEWKQFTAGVSFKVVPASDAESAFKEEKTQDAQAVKDDLLVEDYEVELLGQAFVSQ</sequence>
<evidence type="ECO:0000313" key="2">
    <source>
        <dbReference type="EMBL" id="GMF51932.1"/>
    </source>
</evidence>
<protein>
    <submittedName>
        <fullName evidence="2">Unnamed protein product</fullName>
    </submittedName>
</protein>
<keyword evidence="1" id="KW-0732">Signal</keyword>
<proteinExistence type="predicted"/>
<dbReference type="EMBL" id="BSXT01002977">
    <property type="protein sequence ID" value="GMF51932.1"/>
    <property type="molecule type" value="Genomic_DNA"/>
</dbReference>
<reference evidence="2" key="1">
    <citation type="submission" date="2023-04" db="EMBL/GenBank/DDBJ databases">
        <title>Phytophthora fragariaefolia NBRC 109709.</title>
        <authorList>
            <person name="Ichikawa N."/>
            <person name="Sato H."/>
            <person name="Tonouchi N."/>
        </authorList>
    </citation>
    <scope>NUCLEOTIDE SEQUENCE</scope>
    <source>
        <strain evidence="2">NBRC 109709</strain>
    </source>
</reference>
<dbReference type="AlphaFoldDB" id="A0A9W7D1G5"/>
<name>A0A9W7D1G5_9STRA</name>
<organism evidence="2 3">
    <name type="scientific">Phytophthora fragariaefolia</name>
    <dbReference type="NCBI Taxonomy" id="1490495"/>
    <lineage>
        <taxon>Eukaryota</taxon>
        <taxon>Sar</taxon>
        <taxon>Stramenopiles</taxon>
        <taxon>Oomycota</taxon>
        <taxon>Peronosporomycetes</taxon>
        <taxon>Peronosporales</taxon>
        <taxon>Peronosporaceae</taxon>
        <taxon>Phytophthora</taxon>
    </lineage>
</organism>